<feature type="region of interest" description="Disordered" evidence="1">
    <location>
        <begin position="272"/>
        <end position="369"/>
    </location>
</feature>
<feature type="compositionally biased region" description="Low complexity" evidence="1">
    <location>
        <begin position="353"/>
        <end position="369"/>
    </location>
</feature>
<gene>
    <name evidence="3" type="ORF">SUNI508_09612</name>
</gene>
<dbReference type="EMBL" id="JARVKF010000405">
    <property type="protein sequence ID" value="KAK9416702.1"/>
    <property type="molecule type" value="Genomic_DNA"/>
</dbReference>
<evidence type="ECO:0000313" key="4">
    <source>
        <dbReference type="Proteomes" id="UP001408356"/>
    </source>
</evidence>
<name>A0ABR2UPY0_9PEZI</name>
<keyword evidence="4" id="KW-1185">Reference proteome</keyword>
<keyword evidence="2" id="KW-0732">Signal</keyword>
<protein>
    <submittedName>
        <fullName evidence="3">Uncharacterized protein</fullName>
    </submittedName>
</protein>
<feature type="signal peptide" evidence="2">
    <location>
        <begin position="1"/>
        <end position="17"/>
    </location>
</feature>
<feature type="chain" id="PRO_5045084994" evidence="2">
    <location>
        <begin position="18"/>
        <end position="369"/>
    </location>
</feature>
<dbReference type="Proteomes" id="UP001408356">
    <property type="component" value="Unassembled WGS sequence"/>
</dbReference>
<evidence type="ECO:0000313" key="3">
    <source>
        <dbReference type="EMBL" id="KAK9416702.1"/>
    </source>
</evidence>
<feature type="compositionally biased region" description="Polar residues" evidence="1">
    <location>
        <begin position="315"/>
        <end position="334"/>
    </location>
</feature>
<proteinExistence type="predicted"/>
<sequence>MRLPVVVVITLPLAVSAGPLTPWNKQYGDHITGYNSTVTSLASLSTGTASTTAISTFINVTTYGTSTHHTPLQPGTSMTWQYSDPGIPYPTGTITSTRLSGTGTGTGSPFYSAPAVFSSAVASTTSPPSTIFLDTYPSSNCTPVKPEPTDDGLHCNTPICQKYCACKLDGTLICELPFTLQSTCHADCLCEPNFTTVRVPGITPILPTPAPTGEADHTITWLTSICDTGFEVCSTNTITSLTESTTLYFTTGTAAAETGGIASPSCTSSYSTETSVGITSLPPLPPGSGDEPTPYTHTLSAQTTSAATQGHSATPNSTCTESETNLMPTGSTITLDPREDDDPTVTLPTVGQTSSTSTSTSTTTTTQRY</sequence>
<evidence type="ECO:0000256" key="2">
    <source>
        <dbReference type="SAM" id="SignalP"/>
    </source>
</evidence>
<evidence type="ECO:0000256" key="1">
    <source>
        <dbReference type="SAM" id="MobiDB-lite"/>
    </source>
</evidence>
<organism evidence="3 4">
    <name type="scientific">Seiridium unicorne</name>
    <dbReference type="NCBI Taxonomy" id="138068"/>
    <lineage>
        <taxon>Eukaryota</taxon>
        <taxon>Fungi</taxon>
        <taxon>Dikarya</taxon>
        <taxon>Ascomycota</taxon>
        <taxon>Pezizomycotina</taxon>
        <taxon>Sordariomycetes</taxon>
        <taxon>Xylariomycetidae</taxon>
        <taxon>Amphisphaeriales</taxon>
        <taxon>Sporocadaceae</taxon>
        <taxon>Seiridium</taxon>
    </lineage>
</organism>
<accession>A0ABR2UPY0</accession>
<comment type="caution">
    <text evidence="3">The sequence shown here is derived from an EMBL/GenBank/DDBJ whole genome shotgun (WGS) entry which is preliminary data.</text>
</comment>
<reference evidence="3 4" key="1">
    <citation type="journal article" date="2024" name="J. Plant Pathol.">
        <title>Sequence and assembly of the genome of Seiridium unicorne, isolate CBS 538.82, causal agent of cypress canker disease.</title>
        <authorList>
            <person name="Scali E."/>
            <person name="Rocca G.D."/>
            <person name="Danti R."/>
            <person name="Garbelotto M."/>
            <person name="Barberini S."/>
            <person name="Baroncelli R."/>
            <person name="Emiliani G."/>
        </authorList>
    </citation>
    <scope>NUCLEOTIDE SEQUENCE [LARGE SCALE GENOMIC DNA]</scope>
    <source>
        <strain evidence="3 4">BM-138-508</strain>
    </source>
</reference>
<feature type="compositionally biased region" description="Low complexity" evidence="1">
    <location>
        <begin position="296"/>
        <end position="314"/>
    </location>
</feature>